<reference evidence="1 2" key="1">
    <citation type="journal article" date="2018" name="Nat. Biotechnol.">
        <title>A standardized bacterial taxonomy based on genome phylogeny substantially revises the tree of life.</title>
        <authorList>
            <person name="Parks D.H."/>
            <person name="Chuvochina M."/>
            <person name="Waite D.W."/>
            <person name="Rinke C."/>
            <person name="Skarshewski A."/>
            <person name="Chaumeil P.A."/>
            <person name="Hugenholtz P."/>
        </authorList>
    </citation>
    <scope>NUCLEOTIDE SEQUENCE [LARGE SCALE GENOMIC DNA]</scope>
    <source>
        <strain evidence="1">UBA11978</strain>
    </source>
</reference>
<name>A0A350P5H1_9ALTE</name>
<protein>
    <submittedName>
        <fullName evidence="1">Uncharacterized protein</fullName>
    </submittedName>
</protein>
<sequence>MSGWKELLTKQELERAGYIQALAKQDISRNQGARRLKVSLTYLSKLIDKYGIHWPVRYGQGVGINKVPGGVAEYIKLADKGYSKADAARELDVSFNTVCAVAKNNKIKFVDGRTKGGLRSPKISVTSR</sequence>
<evidence type="ECO:0000313" key="2">
    <source>
        <dbReference type="Proteomes" id="UP000263517"/>
    </source>
</evidence>
<accession>A0A350P5H1</accession>
<gene>
    <name evidence="1" type="ORF">DCW74_12495</name>
</gene>
<evidence type="ECO:0000313" key="1">
    <source>
        <dbReference type="EMBL" id="HAW76538.1"/>
    </source>
</evidence>
<dbReference type="AlphaFoldDB" id="A0A350P5H1"/>
<dbReference type="Proteomes" id="UP000263517">
    <property type="component" value="Unassembled WGS sequence"/>
</dbReference>
<comment type="caution">
    <text evidence="1">The sequence shown here is derived from an EMBL/GenBank/DDBJ whole genome shotgun (WGS) entry which is preliminary data.</text>
</comment>
<proteinExistence type="predicted"/>
<organism evidence="1 2">
    <name type="scientific">Alteromonas australica</name>
    <dbReference type="NCBI Taxonomy" id="589873"/>
    <lineage>
        <taxon>Bacteria</taxon>
        <taxon>Pseudomonadati</taxon>
        <taxon>Pseudomonadota</taxon>
        <taxon>Gammaproteobacteria</taxon>
        <taxon>Alteromonadales</taxon>
        <taxon>Alteromonadaceae</taxon>
        <taxon>Alteromonas/Salinimonas group</taxon>
        <taxon>Alteromonas</taxon>
    </lineage>
</organism>
<dbReference type="EMBL" id="DNAN01000445">
    <property type="protein sequence ID" value="HAW76538.1"/>
    <property type="molecule type" value="Genomic_DNA"/>
</dbReference>